<dbReference type="Gene3D" id="6.10.110.10">
    <property type="match status" value="1"/>
</dbReference>
<evidence type="ECO:0000313" key="2">
    <source>
        <dbReference type="Proteomes" id="UP000054144"/>
    </source>
</evidence>
<name>A0A0D7AKQ4_9AGAR</name>
<keyword evidence="2" id="KW-1185">Reference proteome</keyword>
<protein>
    <submittedName>
        <fullName evidence="1">Uncharacterized protein</fullName>
    </submittedName>
</protein>
<sequence>MAPAYEPIPSIDIPIPNLAGLAAIARNILIFNDWLAVEYHASYMTALVVLVCFPELFTWPVIALKTIFGAIFGVVRWTVQALGFGSEGVRRGSFAASYQHTYGGYVPGYSLFSRAQSYGAISDPSVLVLEEVPTPLPLYATLLRLIAVTLVMRGIFFL</sequence>
<dbReference type="Proteomes" id="UP000054144">
    <property type="component" value="Unassembled WGS sequence"/>
</dbReference>
<organism evidence="1 2">
    <name type="scientific">Fistulina hepatica ATCC 64428</name>
    <dbReference type="NCBI Taxonomy" id="1128425"/>
    <lineage>
        <taxon>Eukaryota</taxon>
        <taxon>Fungi</taxon>
        <taxon>Dikarya</taxon>
        <taxon>Basidiomycota</taxon>
        <taxon>Agaricomycotina</taxon>
        <taxon>Agaricomycetes</taxon>
        <taxon>Agaricomycetidae</taxon>
        <taxon>Agaricales</taxon>
        <taxon>Fistulinaceae</taxon>
        <taxon>Fistulina</taxon>
    </lineage>
</organism>
<reference evidence="1 2" key="1">
    <citation type="journal article" date="2015" name="Fungal Genet. Biol.">
        <title>Evolution of novel wood decay mechanisms in Agaricales revealed by the genome sequences of Fistulina hepatica and Cylindrobasidium torrendii.</title>
        <authorList>
            <person name="Floudas D."/>
            <person name="Held B.W."/>
            <person name="Riley R."/>
            <person name="Nagy L.G."/>
            <person name="Koehler G."/>
            <person name="Ransdell A.S."/>
            <person name="Younus H."/>
            <person name="Chow J."/>
            <person name="Chiniquy J."/>
            <person name="Lipzen A."/>
            <person name="Tritt A."/>
            <person name="Sun H."/>
            <person name="Haridas S."/>
            <person name="LaButti K."/>
            <person name="Ohm R.A."/>
            <person name="Kues U."/>
            <person name="Blanchette R.A."/>
            <person name="Grigoriev I.V."/>
            <person name="Minto R.E."/>
            <person name="Hibbett D.S."/>
        </authorList>
    </citation>
    <scope>NUCLEOTIDE SEQUENCE [LARGE SCALE GENOMIC DNA]</scope>
    <source>
        <strain evidence="1 2">ATCC 64428</strain>
    </source>
</reference>
<dbReference type="OrthoDB" id="440424at2759"/>
<proteinExistence type="predicted"/>
<dbReference type="EMBL" id="KN881647">
    <property type="protein sequence ID" value="KIY51881.1"/>
    <property type="molecule type" value="Genomic_DNA"/>
</dbReference>
<evidence type="ECO:0000313" key="1">
    <source>
        <dbReference type="EMBL" id="KIY51881.1"/>
    </source>
</evidence>
<accession>A0A0D7AKQ4</accession>
<gene>
    <name evidence="1" type="ORF">FISHEDRAFT_70378</name>
</gene>
<dbReference type="AlphaFoldDB" id="A0A0D7AKQ4"/>
<dbReference type="InterPro" id="IPR038213">
    <property type="entry name" value="IFI6/IFI27-like_sf"/>
</dbReference>